<name>A0A219AQI7_METCM</name>
<keyword evidence="2" id="KW-1185">Reference proteome</keyword>
<dbReference type="KEGG" id="pchm:VFPPC_17777"/>
<dbReference type="RefSeq" id="XP_022285499.1">
    <property type="nucleotide sequence ID" value="XM_022429463.1"/>
</dbReference>
<gene>
    <name evidence="1" type="ORF">VFPPC_17777</name>
</gene>
<dbReference type="AlphaFoldDB" id="A0A219AQI7"/>
<dbReference type="Proteomes" id="UP000078397">
    <property type="component" value="Unassembled WGS sequence"/>
</dbReference>
<sequence length="113" mass="12316">MGSHELRRGEGPSSSVSSVLGGKLAVVASHEGLLDRTVILDGDSRTSGWDNLFLLIVMFLLREPPSVVLAVAASLTSTESVVGMTLLLITRLLTAMMVRKGRWKLDWKGSRFY</sequence>
<protein>
    <submittedName>
        <fullName evidence="1">Uncharacterized protein</fullName>
    </submittedName>
</protein>
<dbReference type="EMBL" id="LSBJ02000003">
    <property type="protein sequence ID" value="OWT43047.1"/>
    <property type="molecule type" value="Genomic_DNA"/>
</dbReference>
<dbReference type="GeneID" id="33936697"/>
<proteinExistence type="predicted"/>
<organism evidence="1 2">
    <name type="scientific">Pochonia chlamydosporia 170</name>
    <dbReference type="NCBI Taxonomy" id="1380566"/>
    <lineage>
        <taxon>Eukaryota</taxon>
        <taxon>Fungi</taxon>
        <taxon>Dikarya</taxon>
        <taxon>Ascomycota</taxon>
        <taxon>Pezizomycotina</taxon>
        <taxon>Sordariomycetes</taxon>
        <taxon>Hypocreomycetidae</taxon>
        <taxon>Hypocreales</taxon>
        <taxon>Clavicipitaceae</taxon>
        <taxon>Pochonia</taxon>
    </lineage>
</organism>
<evidence type="ECO:0000313" key="1">
    <source>
        <dbReference type="EMBL" id="OWT43047.1"/>
    </source>
</evidence>
<comment type="caution">
    <text evidence="1">The sequence shown here is derived from an EMBL/GenBank/DDBJ whole genome shotgun (WGS) entry which is preliminary data.</text>
</comment>
<reference evidence="1 2" key="1">
    <citation type="journal article" date="2016" name="PLoS Pathog.">
        <title>Biosynthesis of antibiotic leucinostatins in bio-control fungus Purpureocillium lilacinum and their inhibition on phytophthora revealed by genome mining.</title>
        <authorList>
            <person name="Wang G."/>
            <person name="Liu Z."/>
            <person name="Lin R."/>
            <person name="Li E."/>
            <person name="Mao Z."/>
            <person name="Ling J."/>
            <person name="Yang Y."/>
            <person name="Yin W.B."/>
            <person name="Xie B."/>
        </authorList>
    </citation>
    <scope>NUCLEOTIDE SEQUENCE [LARGE SCALE GENOMIC DNA]</scope>
    <source>
        <strain evidence="1">170</strain>
    </source>
</reference>
<accession>A0A219AQI7</accession>
<evidence type="ECO:0000313" key="2">
    <source>
        <dbReference type="Proteomes" id="UP000078397"/>
    </source>
</evidence>